<proteinExistence type="predicted"/>
<keyword evidence="4" id="KW-1185">Reference proteome</keyword>
<dbReference type="AlphaFoldDB" id="A0A286GRW2"/>
<evidence type="ECO:0000259" key="2">
    <source>
        <dbReference type="Pfam" id="PF13453"/>
    </source>
</evidence>
<dbReference type="EMBL" id="OCNK01000002">
    <property type="protein sequence ID" value="SOD98307.1"/>
    <property type="molecule type" value="Genomic_DNA"/>
</dbReference>
<organism evidence="3 4">
    <name type="scientific">Blastococcus haudaquaticus</name>
    <dbReference type="NCBI Taxonomy" id="1938745"/>
    <lineage>
        <taxon>Bacteria</taxon>
        <taxon>Bacillati</taxon>
        <taxon>Actinomycetota</taxon>
        <taxon>Actinomycetes</taxon>
        <taxon>Geodermatophilales</taxon>
        <taxon>Geodermatophilaceae</taxon>
        <taxon>Blastococcus</taxon>
    </lineage>
</organism>
<evidence type="ECO:0000256" key="1">
    <source>
        <dbReference type="SAM" id="MobiDB-lite"/>
    </source>
</evidence>
<dbReference type="InterPro" id="IPR027392">
    <property type="entry name" value="TF_Znf"/>
</dbReference>
<feature type="compositionally biased region" description="Basic and acidic residues" evidence="1">
    <location>
        <begin position="62"/>
        <end position="75"/>
    </location>
</feature>
<name>A0A286GRW2_9ACTN</name>
<accession>A0A286GRW2</accession>
<feature type="compositionally biased region" description="Low complexity" evidence="1">
    <location>
        <begin position="77"/>
        <end position="87"/>
    </location>
</feature>
<feature type="compositionally biased region" description="Low complexity" evidence="1">
    <location>
        <begin position="51"/>
        <end position="61"/>
    </location>
</feature>
<sequence length="130" mass="13994">MELTCPKCHGTMRTYERNGVHVDQCADCRGIFLDRGELDRLIDAENAWHGAPAAAAPQRPDAQQHSDDERRHSEHYSGSPAGHSAAGAGAGLSGVVGEVLRQVQGSKQSSSHSGYGHRRKKESFLGDLFG</sequence>
<evidence type="ECO:0000313" key="3">
    <source>
        <dbReference type="EMBL" id="SOD98307.1"/>
    </source>
</evidence>
<protein>
    <recommendedName>
        <fullName evidence="2">Transcription factor zinc-finger domain-containing protein</fullName>
    </recommendedName>
</protein>
<dbReference type="RefSeq" id="WP_097183570.1">
    <property type="nucleotide sequence ID" value="NZ_OCNK01000002.1"/>
</dbReference>
<feature type="domain" description="Transcription factor zinc-finger" evidence="2">
    <location>
        <begin position="4"/>
        <end position="43"/>
    </location>
</feature>
<dbReference type="Pfam" id="PF13453">
    <property type="entry name" value="Zn_ribbon_TFIIB"/>
    <property type="match status" value="1"/>
</dbReference>
<evidence type="ECO:0000313" key="4">
    <source>
        <dbReference type="Proteomes" id="UP000219482"/>
    </source>
</evidence>
<reference evidence="4" key="1">
    <citation type="submission" date="2017-09" db="EMBL/GenBank/DDBJ databases">
        <authorList>
            <person name="Varghese N."/>
            <person name="Submissions S."/>
        </authorList>
    </citation>
    <scope>NUCLEOTIDE SEQUENCE [LARGE SCALE GENOMIC DNA]</scope>
    <source>
        <strain evidence="4">DSM 44270</strain>
    </source>
</reference>
<gene>
    <name evidence="3" type="ORF">SAMN06272739_1833</name>
</gene>
<feature type="compositionally biased region" description="Polar residues" evidence="1">
    <location>
        <begin position="103"/>
        <end position="113"/>
    </location>
</feature>
<dbReference type="Proteomes" id="UP000219482">
    <property type="component" value="Unassembled WGS sequence"/>
</dbReference>
<feature type="region of interest" description="Disordered" evidence="1">
    <location>
        <begin position="49"/>
        <end position="130"/>
    </location>
</feature>
<dbReference type="OrthoDB" id="9814037at2"/>